<organism evidence="3 4">
    <name type="scientific">Rubidibacter lacunae KORDI 51-2</name>
    <dbReference type="NCBI Taxonomy" id="582515"/>
    <lineage>
        <taxon>Bacteria</taxon>
        <taxon>Bacillati</taxon>
        <taxon>Cyanobacteriota</taxon>
        <taxon>Cyanophyceae</taxon>
        <taxon>Oscillatoriophycideae</taxon>
        <taxon>Chroococcales</taxon>
        <taxon>Aphanothecaceae</taxon>
        <taxon>Rubidibacter</taxon>
    </lineage>
</organism>
<dbReference type="Proteomes" id="UP000016960">
    <property type="component" value="Unassembled WGS sequence"/>
</dbReference>
<feature type="coiled-coil region" evidence="1">
    <location>
        <begin position="134"/>
        <end position="196"/>
    </location>
</feature>
<keyword evidence="1" id="KW-0175">Coiled coil</keyword>
<comment type="caution">
    <text evidence="3">The sequence shown here is derived from an EMBL/GenBank/DDBJ whole genome shotgun (WGS) entry which is preliminary data.</text>
</comment>
<evidence type="ECO:0000256" key="1">
    <source>
        <dbReference type="SAM" id="Coils"/>
    </source>
</evidence>
<dbReference type="AlphaFoldDB" id="U5DQH4"/>
<sequence>MAKRTGSGFGRGKKSNSKVMKTKLSMTLTQSGSDLLARMAKQAGVTKSELVDRIARGEIAIASPVAELTISLAGASSPNDTQISAVRAAEQPGPPVVEPQLAGSGAVISAEDSGEIALQLAEMQQQLSQQHTIATQNEHEVRLKTERIAELEQQLAQQQVQSERRGRDEAIAQRELAQLATRITELEQEVTAREAVGASAEQSPVGDRATIAQQARTIAALHQQVVAEQDRRSNCSAQMERLEQEHDRLHRDLNTAQVKIQELQREAIFGAHVLGKWRR</sequence>
<evidence type="ECO:0008006" key="5">
    <source>
        <dbReference type="Google" id="ProtNLM"/>
    </source>
</evidence>
<keyword evidence="4" id="KW-1185">Reference proteome</keyword>
<feature type="region of interest" description="Disordered" evidence="2">
    <location>
        <begin position="1"/>
        <end position="20"/>
    </location>
</feature>
<accession>U5DQH4</accession>
<evidence type="ECO:0000313" key="3">
    <source>
        <dbReference type="EMBL" id="ERN41940.1"/>
    </source>
</evidence>
<dbReference type="PATRIC" id="fig|582515.4.peg.1415"/>
<dbReference type="RefSeq" id="WP_022605773.1">
    <property type="nucleotide sequence ID" value="NZ_ASSJ01000035.1"/>
</dbReference>
<feature type="coiled-coil region" evidence="1">
    <location>
        <begin position="225"/>
        <end position="266"/>
    </location>
</feature>
<evidence type="ECO:0000256" key="2">
    <source>
        <dbReference type="SAM" id="MobiDB-lite"/>
    </source>
</evidence>
<reference evidence="3 4" key="1">
    <citation type="submission" date="2013-05" db="EMBL/GenBank/DDBJ databases">
        <title>Draft genome sequence of Rubidibacter lacunae KORDI 51-2.</title>
        <authorList>
            <person name="Choi D.H."/>
            <person name="Noh J.H."/>
            <person name="Kwon K.-K."/>
            <person name="Lee J.-H."/>
            <person name="Ryu J.-Y."/>
        </authorList>
    </citation>
    <scope>NUCLEOTIDE SEQUENCE [LARGE SCALE GENOMIC DNA]</scope>
    <source>
        <strain evidence="3 4">KORDI 51-2</strain>
    </source>
</reference>
<proteinExistence type="predicted"/>
<dbReference type="eggNOG" id="ENOG50348M8">
    <property type="taxonomic scope" value="Bacteria"/>
</dbReference>
<dbReference type="STRING" id="582515.KR51_00012660"/>
<name>U5DQH4_9CHRO</name>
<dbReference type="EMBL" id="ASSJ01000035">
    <property type="protein sequence ID" value="ERN41940.1"/>
    <property type="molecule type" value="Genomic_DNA"/>
</dbReference>
<protein>
    <recommendedName>
        <fullName evidence="5">Ribbon-helix-helix protein, copG family</fullName>
    </recommendedName>
</protein>
<dbReference type="InParanoid" id="U5DQH4"/>
<dbReference type="OrthoDB" id="516757at2"/>
<gene>
    <name evidence="3" type="ORF">KR51_00012660</name>
</gene>
<evidence type="ECO:0000313" key="4">
    <source>
        <dbReference type="Proteomes" id="UP000016960"/>
    </source>
</evidence>